<comment type="caution">
    <text evidence="1">The sequence shown here is derived from an EMBL/GenBank/DDBJ whole genome shotgun (WGS) entry which is preliminary data.</text>
</comment>
<dbReference type="RefSeq" id="WP_234540940.1">
    <property type="nucleotide sequence ID" value="NZ_CAKMAB010000044.1"/>
</dbReference>
<evidence type="ECO:0000313" key="2">
    <source>
        <dbReference type="Proteomes" id="UP000838749"/>
    </source>
</evidence>
<dbReference type="EMBL" id="CAKMAB010000044">
    <property type="protein sequence ID" value="CAH1059045.1"/>
    <property type="molecule type" value="Genomic_DNA"/>
</dbReference>
<proteinExistence type="predicted"/>
<evidence type="ECO:0008006" key="3">
    <source>
        <dbReference type="Google" id="ProtNLM"/>
    </source>
</evidence>
<dbReference type="Proteomes" id="UP000838749">
    <property type="component" value="Unassembled WGS sequence"/>
</dbReference>
<sequence length="49" mass="5565">MENEIQNNLSSANEVDEELEIEGYSTCYTSGAMCFHDCFWSTSIFSESD</sequence>
<evidence type="ECO:0000313" key="1">
    <source>
        <dbReference type="EMBL" id="CAH1059045.1"/>
    </source>
</evidence>
<gene>
    <name evidence="1" type="ORF">PAECIP111894_05231</name>
</gene>
<keyword evidence="2" id="KW-1185">Reference proteome</keyword>
<organism evidence="1 2">
    <name type="scientific">Paenibacillus pseudetheri</name>
    <dbReference type="NCBI Taxonomy" id="2897682"/>
    <lineage>
        <taxon>Bacteria</taxon>
        <taxon>Bacillati</taxon>
        <taxon>Bacillota</taxon>
        <taxon>Bacilli</taxon>
        <taxon>Bacillales</taxon>
        <taxon>Paenibacillaceae</taxon>
        <taxon>Paenibacillus</taxon>
    </lineage>
</organism>
<accession>A0ABN8FT05</accession>
<reference evidence="1" key="1">
    <citation type="submission" date="2021-12" db="EMBL/GenBank/DDBJ databases">
        <authorList>
            <person name="Criscuolo A."/>
        </authorList>
    </citation>
    <scope>NUCLEOTIDE SEQUENCE</scope>
    <source>
        <strain evidence="1">CIP111894</strain>
    </source>
</reference>
<name>A0ABN8FT05_9BACL</name>
<protein>
    <recommendedName>
        <fullName evidence="3">Lantibiotic</fullName>
    </recommendedName>
</protein>